<evidence type="ECO:0000256" key="3">
    <source>
        <dbReference type="ARBA" id="ARBA00022475"/>
    </source>
</evidence>
<comment type="caution">
    <text evidence="8">The sequence shown here is derived from an EMBL/GenBank/DDBJ whole genome shotgun (WGS) entry which is preliminary data.</text>
</comment>
<keyword evidence="9" id="KW-1185">Reference proteome</keyword>
<name>A0A5J4KAR8_9CHLR</name>
<dbReference type="SUPFAM" id="SSF103473">
    <property type="entry name" value="MFS general substrate transporter"/>
    <property type="match status" value="1"/>
</dbReference>
<gene>
    <name evidence="8" type="ORF">KTAU_24540</name>
</gene>
<evidence type="ECO:0000313" key="9">
    <source>
        <dbReference type="Proteomes" id="UP000334820"/>
    </source>
</evidence>
<dbReference type="GO" id="GO:0005886">
    <property type="term" value="C:plasma membrane"/>
    <property type="evidence" value="ECO:0007669"/>
    <property type="project" value="UniProtKB-SubCell"/>
</dbReference>
<dbReference type="AlphaFoldDB" id="A0A5J4KAR8"/>
<proteinExistence type="predicted"/>
<dbReference type="RefSeq" id="WP_170293234.1">
    <property type="nucleotide sequence ID" value="NZ_BKZV01000003.1"/>
</dbReference>
<keyword evidence="6 7" id="KW-0472">Membrane</keyword>
<feature type="transmembrane region" description="Helical" evidence="7">
    <location>
        <begin position="93"/>
        <end position="111"/>
    </location>
</feature>
<dbReference type="PANTHER" id="PTHR23513">
    <property type="entry name" value="INTEGRAL MEMBRANE EFFLUX PROTEIN-RELATED"/>
    <property type="match status" value="1"/>
</dbReference>
<feature type="transmembrane region" description="Helical" evidence="7">
    <location>
        <begin position="61"/>
        <end position="81"/>
    </location>
</feature>
<evidence type="ECO:0000256" key="7">
    <source>
        <dbReference type="SAM" id="Phobius"/>
    </source>
</evidence>
<evidence type="ECO:0000313" key="8">
    <source>
        <dbReference type="EMBL" id="GER83817.1"/>
    </source>
</evidence>
<dbReference type="PANTHER" id="PTHR23513:SF6">
    <property type="entry name" value="MAJOR FACILITATOR SUPERFAMILY ASSOCIATED DOMAIN-CONTAINING PROTEIN"/>
    <property type="match status" value="1"/>
</dbReference>
<keyword evidence="3" id="KW-1003">Cell membrane</keyword>
<dbReference type="InterPro" id="IPR010290">
    <property type="entry name" value="TM_effector"/>
</dbReference>
<keyword evidence="2" id="KW-0813">Transport</keyword>
<organism evidence="8 9">
    <name type="scientific">Thermogemmatispora aurantia</name>
    <dbReference type="NCBI Taxonomy" id="2045279"/>
    <lineage>
        <taxon>Bacteria</taxon>
        <taxon>Bacillati</taxon>
        <taxon>Chloroflexota</taxon>
        <taxon>Ktedonobacteria</taxon>
        <taxon>Thermogemmatisporales</taxon>
        <taxon>Thermogemmatisporaceae</taxon>
        <taxon>Thermogemmatispora</taxon>
    </lineage>
</organism>
<accession>A0A5J4KAR8</accession>
<evidence type="ECO:0000256" key="6">
    <source>
        <dbReference type="ARBA" id="ARBA00023136"/>
    </source>
</evidence>
<comment type="subcellular location">
    <subcellularLocation>
        <location evidence="1">Cell membrane</location>
        <topology evidence="1">Multi-pass membrane protein</topology>
    </subcellularLocation>
</comment>
<sequence>MQLLYHMTAAVKQALAPFRSRDFSLLWLGETISACGDYCYSIALVWLVTSLTGSSLVVGSLLAANYLPTILLLLIGGVWAGRSPKLMLLWPDLLQSVLVFVLALAVTLAMISLPLVIAFSIAFGLATAFAGPSQLVLWNAQLTAEDYHAGTALQQLSQQSQQLARLLGPALGGFLIARWSVPAALSLRHGDFWHRSARHLWGWLPAPQPTSLAQSP</sequence>
<dbReference type="Gene3D" id="1.20.1250.20">
    <property type="entry name" value="MFS general substrate transporter like domains"/>
    <property type="match status" value="1"/>
</dbReference>
<reference evidence="8 9" key="1">
    <citation type="journal article" date="2019" name="Int. J. Syst. Evol. Microbiol.">
        <title>Thermogemmatispora aurantia sp. nov. and Thermogemmatispora argillosa sp. nov., within the class Ktedonobacteria, and emended description of the genus Thermogemmatispora.</title>
        <authorList>
            <person name="Zheng Y."/>
            <person name="Wang C.M."/>
            <person name="Sakai Y."/>
            <person name="Abe K."/>
            <person name="Yokota A."/>
            <person name="Yabe S."/>
        </authorList>
    </citation>
    <scope>NUCLEOTIDE SEQUENCE [LARGE SCALE GENOMIC DNA]</scope>
    <source>
        <strain evidence="8 9">A1-2</strain>
    </source>
</reference>
<protein>
    <recommendedName>
        <fullName evidence="10">Major facilitator superfamily (MFS) profile domain-containing protein</fullName>
    </recommendedName>
</protein>
<dbReference type="InterPro" id="IPR036259">
    <property type="entry name" value="MFS_trans_sf"/>
</dbReference>
<dbReference type="Pfam" id="PF05977">
    <property type="entry name" value="MFS_3"/>
    <property type="match status" value="1"/>
</dbReference>
<keyword evidence="4 7" id="KW-0812">Transmembrane</keyword>
<evidence type="ECO:0000256" key="4">
    <source>
        <dbReference type="ARBA" id="ARBA00022692"/>
    </source>
</evidence>
<evidence type="ECO:0000256" key="2">
    <source>
        <dbReference type="ARBA" id="ARBA00022448"/>
    </source>
</evidence>
<feature type="transmembrane region" description="Helical" evidence="7">
    <location>
        <begin position="25"/>
        <end position="49"/>
    </location>
</feature>
<keyword evidence="5 7" id="KW-1133">Transmembrane helix</keyword>
<evidence type="ECO:0008006" key="10">
    <source>
        <dbReference type="Google" id="ProtNLM"/>
    </source>
</evidence>
<dbReference type="Proteomes" id="UP000334820">
    <property type="component" value="Unassembled WGS sequence"/>
</dbReference>
<dbReference type="EMBL" id="BKZV01000003">
    <property type="protein sequence ID" value="GER83817.1"/>
    <property type="molecule type" value="Genomic_DNA"/>
</dbReference>
<evidence type="ECO:0000256" key="5">
    <source>
        <dbReference type="ARBA" id="ARBA00022989"/>
    </source>
</evidence>
<evidence type="ECO:0000256" key="1">
    <source>
        <dbReference type="ARBA" id="ARBA00004651"/>
    </source>
</evidence>